<reference evidence="1" key="1">
    <citation type="submission" date="2023-10" db="EMBL/GenBank/DDBJ databases">
        <authorList>
            <person name="Chen Y."/>
            <person name="Shah S."/>
            <person name="Dougan E. K."/>
            <person name="Thang M."/>
            <person name="Chan C."/>
        </authorList>
    </citation>
    <scope>NUCLEOTIDE SEQUENCE [LARGE SCALE GENOMIC DNA]</scope>
</reference>
<comment type="caution">
    <text evidence="1">The sequence shown here is derived from an EMBL/GenBank/DDBJ whole genome shotgun (WGS) entry which is preliminary data.</text>
</comment>
<sequence>MTALIKTAMIRIASSEERCNPTAGWVAEITEPDGHHFATTDKQDSKFMKYASHKLDMLTILTTERSSAVDALMDEAVKAERAVATGPAAVPKRSRREAFGNIPSATQVKVTVRGVEHKVRVATSATHRAKLAIELTSAALSLLLEEPDVAAVPDPDPEIGIEHAEWDRCKRSVKTRYYDVAKQTWRAKSMAVQAGPNMAERAVSMAKVLAAFREQHHTGPGE</sequence>
<protein>
    <submittedName>
        <fullName evidence="1">Uncharacterized protein</fullName>
    </submittedName>
</protein>
<dbReference type="EMBL" id="CAUYUJ010014771">
    <property type="protein sequence ID" value="CAK0845866.1"/>
    <property type="molecule type" value="Genomic_DNA"/>
</dbReference>
<keyword evidence="2" id="KW-1185">Reference proteome</keyword>
<organism evidence="1 2">
    <name type="scientific">Prorocentrum cordatum</name>
    <dbReference type="NCBI Taxonomy" id="2364126"/>
    <lineage>
        <taxon>Eukaryota</taxon>
        <taxon>Sar</taxon>
        <taxon>Alveolata</taxon>
        <taxon>Dinophyceae</taxon>
        <taxon>Prorocentrales</taxon>
        <taxon>Prorocentraceae</taxon>
        <taxon>Prorocentrum</taxon>
    </lineage>
</organism>
<dbReference type="Proteomes" id="UP001189429">
    <property type="component" value="Unassembled WGS sequence"/>
</dbReference>
<proteinExistence type="predicted"/>
<evidence type="ECO:0000313" key="2">
    <source>
        <dbReference type="Proteomes" id="UP001189429"/>
    </source>
</evidence>
<gene>
    <name evidence="1" type="ORF">PCOR1329_LOCUS39523</name>
</gene>
<accession>A0ABN9TJJ4</accession>
<evidence type="ECO:0000313" key="1">
    <source>
        <dbReference type="EMBL" id="CAK0845866.1"/>
    </source>
</evidence>
<name>A0ABN9TJJ4_9DINO</name>